<dbReference type="InParanoid" id="H3A8A9"/>
<dbReference type="EMBL" id="AFYH01140528">
    <property type="status" value="NOT_ANNOTATED_CDS"/>
    <property type="molecule type" value="Genomic_DNA"/>
</dbReference>
<sequence length="271" mass="31781">EKGINQMGETFDGPALMSFMQLQDKYQLPQTHFYRYLQFRHYPESKLGPSLERCISQQIQWKGFISSFYEHLQTACGWPRRAWEADLDMDITPEEWETLNKNAQRDYICAKHRIVQYKILRRIYYTPAKIHRLFPSRSPLCVRCKSTQSDLMHVLWSCPNIQPFWKQVCKEISGYLGTRVEPDTQVCILSNHPNTTSINKYQKQLASLALITAKKLITVNWKTPAPPQIAYWKSEIGSYAPIEKLIYKSKGAKVTYNRIWAGLWRPIKSLL</sequence>
<proteinExistence type="predicted"/>
<reference evidence="1" key="3">
    <citation type="submission" date="2025-09" db="UniProtKB">
        <authorList>
            <consortium name="Ensembl"/>
        </authorList>
    </citation>
    <scope>IDENTIFICATION</scope>
</reference>
<evidence type="ECO:0000313" key="1">
    <source>
        <dbReference type="Ensembl" id="ENSLACP00000005880.1"/>
    </source>
</evidence>
<evidence type="ECO:0000313" key="2">
    <source>
        <dbReference type="Proteomes" id="UP000008672"/>
    </source>
</evidence>
<accession>H3A8A9</accession>
<protein>
    <recommendedName>
        <fullName evidence="3">Reverse transcriptase zinc-binding domain-containing protein</fullName>
    </recommendedName>
</protein>
<organism evidence="1 2">
    <name type="scientific">Latimeria chalumnae</name>
    <name type="common">Coelacanth</name>
    <dbReference type="NCBI Taxonomy" id="7897"/>
    <lineage>
        <taxon>Eukaryota</taxon>
        <taxon>Metazoa</taxon>
        <taxon>Chordata</taxon>
        <taxon>Craniata</taxon>
        <taxon>Vertebrata</taxon>
        <taxon>Euteleostomi</taxon>
        <taxon>Coelacanthiformes</taxon>
        <taxon>Coelacanthidae</taxon>
        <taxon>Latimeria</taxon>
    </lineage>
</organism>
<dbReference type="STRING" id="7897.ENSLACP00000005880"/>
<keyword evidence="2" id="KW-1185">Reference proteome</keyword>
<reference evidence="1" key="2">
    <citation type="submission" date="2025-08" db="UniProtKB">
        <authorList>
            <consortium name="Ensembl"/>
        </authorList>
    </citation>
    <scope>IDENTIFICATION</scope>
</reference>
<dbReference type="OMA" id="CAKHRIV"/>
<name>H3A8A9_LATCH</name>
<dbReference type="AlphaFoldDB" id="H3A8A9"/>
<evidence type="ECO:0008006" key="3">
    <source>
        <dbReference type="Google" id="ProtNLM"/>
    </source>
</evidence>
<dbReference type="HOGENOM" id="CLU_000680_9_1_1"/>
<dbReference type="eggNOG" id="ENOG502S64K">
    <property type="taxonomic scope" value="Eukaryota"/>
</dbReference>
<dbReference type="GeneTree" id="ENSGT00940000164735"/>
<reference evidence="2" key="1">
    <citation type="submission" date="2011-08" db="EMBL/GenBank/DDBJ databases">
        <title>The draft genome of Latimeria chalumnae.</title>
        <authorList>
            <person name="Di Palma F."/>
            <person name="Alfoldi J."/>
            <person name="Johnson J."/>
            <person name="Berlin A."/>
            <person name="Gnerre S."/>
            <person name="Jaffe D."/>
            <person name="MacCallum I."/>
            <person name="Young S."/>
            <person name="Walker B.J."/>
            <person name="Lander E."/>
            <person name="Lindblad-Toh K."/>
        </authorList>
    </citation>
    <scope>NUCLEOTIDE SEQUENCE [LARGE SCALE GENOMIC DNA]</scope>
    <source>
        <strain evidence="2">Wild caught</strain>
    </source>
</reference>
<dbReference type="Ensembl" id="ENSLACT00000005932.1">
    <property type="protein sequence ID" value="ENSLACP00000005880.1"/>
    <property type="gene ID" value="ENSLACG00000005222.1"/>
</dbReference>
<dbReference type="Proteomes" id="UP000008672">
    <property type="component" value="Unassembled WGS sequence"/>
</dbReference>